<dbReference type="InterPro" id="IPR000504">
    <property type="entry name" value="RRM_dom"/>
</dbReference>
<evidence type="ECO:0000256" key="15">
    <source>
        <dbReference type="PROSITE-ProRule" id="PRU00176"/>
    </source>
</evidence>
<organism evidence="20 21">
    <name type="scientific">Kuraishia capsulata CBS 1993</name>
    <dbReference type="NCBI Taxonomy" id="1382522"/>
    <lineage>
        <taxon>Eukaryota</taxon>
        <taxon>Fungi</taxon>
        <taxon>Dikarya</taxon>
        <taxon>Ascomycota</taxon>
        <taxon>Saccharomycotina</taxon>
        <taxon>Pichiomycetes</taxon>
        <taxon>Pichiales</taxon>
        <taxon>Pichiaceae</taxon>
        <taxon>Kuraishia</taxon>
    </lineage>
</organism>
<dbReference type="GO" id="GO:0017070">
    <property type="term" value="F:U6 snRNA binding"/>
    <property type="evidence" value="ECO:0007669"/>
    <property type="project" value="TreeGrafter"/>
</dbReference>
<dbReference type="InterPro" id="IPR036855">
    <property type="entry name" value="Znf_CCCH_sf"/>
</dbReference>
<reference evidence="20" key="2">
    <citation type="submission" date="2014-02" db="EMBL/GenBank/DDBJ databases">
        <title>Complete DNA sequence of /Kuraishia capsulata/ illustrates novel genomic features among budding yeasts (/Saccharomycotina/).</title>
        <authorList>
            <person name="Morales L."/>
            <person name="Noel B."/>
            <person name="Porcel B."/>
            <person name="Marcet-Houben M."/>
            <person name="Hullo M-F."/>
            <person name="Sacerdot C."/>
            <person name="Tekaia F."/>
            <person name="Leh-Louis V."/>
            <person name="Despons L."/>
            <person name="Khanna V."/>
            <person name="Aury J-M."/>
            <person name="Barbe V."/>
            <person name="Couloux A."/>
            <person name="Labadie K."/>
            <person name="Pelletier E."/>
            <person name="Souciet J-L."/>
            <person name="Boekhout T."/>
            <person name="Gabaldon T."/>
            <person name="Wincker P."/>
            <person name="Dujon B."/>
        </authorList>
    </citation>
    <scope>NUCLEOTIDE SEQUENCE</scope>
    <source>
        <strain evidence="20">CBS 1993</strain>
    </source>
</reference>
<keyword evidence="7" id="KW-0747">Spliceosome</keyword>
<evidence type="ECO:0000313" key="20">
    <source>
        <dbReference type="EMBL" id="CDK29459.1"/>
    </source>
</evidence>
<dbReference type="HOGENOM" id="CLU_043308_0_1_1"/>
<evidence type="ECO:0000259" key="19">
    <source>
        <dbReference type="PROSITE" id="PS50103"/>
    </source>
</evidence>
<dbReference type="GO" id="GO:0000974">
    <property type="term" value="C:Prp19 complex"/>
    <property type="evidence" value="ECO:0007669"/>
    <property type="project" value="TreeGrafter"/>
</dbReference>
<dbReference type="InterPro" id="IPR000571">
    <property type="entry name" value="Znf_CCCH"/>
</dbReference>
<name>W6MRX2_9ASCO</name>
<dbReference type="AlphaFoldDB" id="W6MRX2"/>
<dbReference type="SMART" id="SM00360">
    <property type="entry name" value="RRM"/>
    <property type="match status" value="1"/>
</dbReference>
<dbReference type="InterPro" id="IPR039171">
    <property type="entry name" value="Cwc2/Slt11"/>
</dbReference>
<dbReference type="InterPro" id="IPR034181">
    <property type="entry name" value="Cwc2_RRM"/>
</dbReference>
<dbReference type="RefSeq" id="XP_022461444.1">
    <property type="nucleotide sequence ID" value="XM_022600643.1"/>
</dbReference>
<dbReference type="GO" id="GO:0008380">
    <property type="term" value="P:RNA splicing"/>
    <property type="evidence" value="ECO:0007669"/>
    <property type="project" value="UniProtKB-KW"/>
</dbReference>
<comment type="subunit">
    <text evidence="3">Associated with the spliceosome.</text>
</comment>
<feature type="domain" description="RRM" evidence="18">
    <location>
        <begin position="160"/>
        <end position="244"/>
    </location>
</feature>
<dbReference type="CDD" id="cd12360">
    <property type="entry name" value="RRM_cwf2"/>
    <property type="match status" value="1"/>
</dbReference>
<keyword evidence="9 16" id="KW-0862">Zinc</keyword>
<comment type="similarity">
    <text evidence="2">Belongs to the RRM CWC2 family.</text>
</comment>
<evidence type="ECO:0000256" key="9">
    <source>
        <dbReference type="ARBA" id="ARBA00022833"/>
    </source>
</evidence>
<accession>W6MRX2</accession>
<keyword evidence="10 15" id="KW-0694">RNA-binding</keyword>
<evidence type="ECO:0000256" key="6">
    <source>
        <dbReference type="ARBA" id="ARBA00022723"/>
    </source>
</evidence>
<comment type="subcellular location">
    <subcellularLocation>
        <location evidence="1">Nucleus</location>
    </subcellularLocation>
</comment>
<evidence type="ECO:0000256" key="1">
    <source>
        <dbReference type="ARBA" id="ARBA00004123"/>
    </source>
</evidence>
<dbReference type="GO" id="GO:0036002">
    <property type="term" value="F:pre-mRNA binding"/>
    <property type="evidence" value="ECO:0007669"/>
    <property type="project" value="TreeGrafter"/>
</dbReference>
<feature type="region of interest" description="Disordered" evidence="17">
    <location>
        <begin position="289"/>
        <end position="318"/>
    </location>
</feature>
<dbReference type="PANTHER" id="PTHR14089:SF2">
    <property type="entry name" value="PRE-MRNA-SPLICING FACTOR CWC2"/>
    <property type="match status" value="1"/>
</dbReference>
<evidence type="ECO:0000256" key="17">
    <source>
        <dbReference type="SAM" id="MobiDB-lite"/>
    </source>
</evidence>
<keyword evidence="8 16" id="KW-0863">Zinc-finger</keyword>
<dbReference type="SUPFAM" id="SSF54928">
    <property type="entry name" value="RNA-binding domain, RBD"/>
    <property type="match status" value="1"/>
</dbReference>
<dbReference type="InterPro" id="IPR012677">
    <property type="entry name" value="Nucleotide-bd_a/b_plait_sf"/>
</dbReference>
<dbReference type="PROSITE" id="PS50103">
    <property type="entry name" value="ZF_C3H1"/>
    <property type="match status" value="1"/>
</dbReference>
<evidence type="ECO:0000256" key="11">
    <source>
        <dbReference type="ARBA" id="ARBA00023187"/>
    </source>
</evidence>
<dbReference type="EMBL" id="HG793130">
    <property type="protein sequence ID" value="CDK29459.1"/>
    <property type="molecule type" value="Genomic_DNA"/>
</dbReference>
<dbReference type="InterPro" id="IPR035979">
    <property type="entry name" value="RBD_domain_sf"/>
</dbReference>
<feature type="zinc finger region" description="C3H1-type" evidence="16">
    <location>
        <begin position="97"/>
        <end position="124"/>
    </location>
</feature>
<feature type="region of interest" description="Disordered" evidence="17">
    <location>
        <begin position="335"/>
        <end position="359"/>
    </location>
</feature>
<evidence type="ECO:0000256" key="13">
    <source>
        <dbReference type="ARBA" id="ARBA00023306"/>
    </source>
</evidence>
<dbReference type="GO" id="GO:0071006">
    <property type="term" value="C:U2-type catalytic step 1 spliceosome"/>
    <property type="evidence" value="ECO:0007669"/>
    <property type="project" value="TreeGrafter"/>
</dbReference>
<evidence type="ECO:0000313" key="21">
    <source>
        <dbReference type="Proteomes" id="UP000019384"/>
    </source>
</evidence>
<dbReference type="GO" id="GO:0008270">
    <property type="term" value="F:zinc ion binding"/>
    <property type="evidence" value="ECO:0007669"/>
    <property type="project" value="UniProtKB-KW"/>
</dbReference>
<evidence type="ECO:0000256" key="5">
    <source>
        <dbReference type="ARBA" id="ARBA00022664"/>
    </source>
</evidence>
<dbReference type="OrthoDB" id="10251848at2759"/>
<keyword evidence="11" id="KW-0508">mRNA splicing</keyword>
<dbReference type="InterPro" id="IPR032297">
    <property type="entry name" value="Torus"/>
</dbReference>
<keyword evidence="13" id="KW-0131">Cell cycle</keyword>
<evidence type="ECO:0000256" key="4">
    <source>
        <dbReference type="ARBA" id="ARBA00017295"/>
    </source>
</evidence>
<dbReference type="Proteomes" id="UP000019384">
    <property type="component" value="Unassembled WGS sequence"/>
</dbReference>
<feature type="region of interest" description="Disordered" evidence="17">
    <location>
        <begin position="1"/>
        <end position="43"/>
    </location>
</feature>
<evidence type="ECO:0000256" key="10">
    <source>
        <dbReference type="ARBA" id="ARBA00022884"/>
    </source>
</evidence>
<keyword evidence="21" id="KW-1185">Reference proteome</keyword>
<evidence type="ECO:0000256" key="16">
    <source>
        <dbReference type="PROSITE-ProRule" id="PRU00723"/>
    </source>
</evidence>
<dbReference type="Pfam" id="PF16131">
    <property type="entry name" value="Torus"/>
    <property type="match status" value="1"/>
</dbReference>
<gene>
    <name evidence="20" type="ORF">KUCA_T00005447001</name>
</gene>
<feature type="compositionally biased region" description="Acidic residues" evidence="17">
    <location>
        <begin position="291"/>
        <end position="304"/>
    </location>
</feature>
<dbReference type="Gene3D" id="3.30.70.330">
    <property type="match status" value="1"/>
</dbReference>
<comment type="function">
    <text evidence="14">Involved in the first step of pre-mRNA splicing. Required for cell growth and cell cycle control. Plays a role in the levels of the U1, U4, U5 and U6 snRNAs and the maintenance of the U4/U6 snRNA complex. May provide the link between the 'nineteen complex' NTC spliceosome protein complex and the spliceosome through the U6 snRNA. Associates predominantly with U6 snRNAs in assembled active spliceosomes. Binds directly to the internal stem-loop (ISL) domain of the U6 snRNA and to the pre-mRNA intron near the 5' splice site during the activation and catalytic phases of the spliceosome cycle.</text>
</comment>
<evidence type="ECO:0000256" key="14">
    <source>
        <dbReference type="ARBA" id="ARBA00025224"/>
    </source>
</evidence>
<feature type="compositionally biased region" description="Basic and acidic residues" evidence="17">
    <location>
        <begin position="335"/>
        <end position="344"/>
    </location>
</feature>
<dbReference type="PROSITE" id="PS50102">
    <property type="entry name" value="RRM"/>
    <property type="match status" value="1"/>
</dbReference>
<dbReference type="STRING" id="1382522.W6MRX2"/>
<protein>
    <recommendedName>
        <fullName evidence="4">Pre-mRNA-splicing factor CWC2</fullName>
    </recommendedName>
</protein>
<dbReference type="GeneID" id="34522832"/>
<proteinExistence type="inferred from homology"/>
<sequence length="359" mass="40343">MPDEEDKDQEVSQLVPTDQPRKTKRKPARLQVDPETINADDKPPQTGTIFNLWYMKWSNGGDSSSHIQTHSKTRCHVKSDSGYTRADKHITDPNAINTQKFICLYFARGSCCMGKNCEYLHRLPGERDIFPPTLDCFGREKFSDYRDDMGGVGNFNRVNRTLYVGRINSMDQSDASGSGIDALIAKTFAEWGEVERIRVIHDKGIAFVTYRIEACAQFAREAMAHQSLIPNNEKEILNLRWASEDPDPKAKAREKRRREDVALETVEKLLNSIGDDEEAAAKRQNVALKEVEEEGEDEGNDADNGDNQKALPAAQNSTFFNGGLGILNQLKLKKLQSEPKEEPKGLQPSMLGYGSSDEE</sequence>
<dbReference type="GO" id="GO:0006397">
    <property type="term" value="P:mRNA processing"/>
    <property type="evidence" value="ECO:0007669"/>
    <property type="project" value="UniProtKB-KW"/>
</dbReference>
<keyword evidence="6 16" id="KW-0479">Metal-binding</keyword>
<reference evidence="20" key="1">
    <citation type="submission" date="2013-12" db="EMBL/GenBank/DDBJ databases">
        <authorList>
            <person name="Genoscope - CEA"/>
        </authorList>
    </citation>
    <scope>NUCLEOTIDE SEQUENCE</scope>
    <source>
        <strain evidence="20">CBS 1993</strain>
    </source>
</reference>
<evidence type="ECO:0000256" key="12">
    <source>
        <dbReference type="ARBA" id="ARBA00023242"/>
    </source>
</evidence>
<evidence type="ECO:0000256" key="7">
    <source>
        <dbReference type="ARBA" id="ARBA00022728"/>
    </source>
</evidence>
<dbReference type="GO" id="GO:0071007">
    <property type="term" value="C:U2-type catalytic step 2 spliceosome"/>
    <property type="evidence" value="ECO:0007669"/>
    <property type="project" value="TreeGrafter"/>
</dbReference>
<evidence type="ECO:0000256" key="3">
    <source>
        <dbReference type="ARBA" id="ARBA00011524"/>
    </source>
</evidence>
<feature type="domain" description="C3H1-type" evidence="19">
    <location>
        <begin position="97"/>
        <end position="124"/>
    </location>
</feature>
<dbReference type="PANTHER" id="PTHR14089">
    <property type="entry name" value="PRE-MRNA-SPLICING FACTOR RBM22"/>
    <property type="match status" value="1"/>
</dbReference>
<dbReference type="Pfam" id="PF00076">
    <property type="entry name" value="RRM_1"/>
    <property type="match status" value="1"/>
</dbReference>
<evidence type="ECO:0000259" key="18">
    <source>
        <dbReference type="PROSITE" id="PS50102"/>
    </source>
</evidence>
<keyword evidence="12" id="KW-0539">Nucleus</keyword>
<dbReference type="SUPFAM" id="SSF90229">
    <property type="entry name" value="CCCH zinc finger"/>
    <property type="match status" value="1"/>
</dbReference>
<evidence type="ECO:0000256" key="2">
    <source>
        <dbReference type="ARBA" id="ARBA00008024"/>
    </source>
</evidence>
<evidence type="ECO:0000256" key="8">
    <source>
        <dbReference type="ARBA" id="ARBA00022771"/>
    </source>
</evidence>
<keyword evidence="5" id="KW-0507">mRNA processing</keyword>